<evidence type="ECO:0000313" key="3">
    <source>
        <dbReference type="EMBL" id="NYG54707.1"/>
    </source>
</evidence>
<comment type="caution">
    <text evidence="3">The sequence shown here is derived from an EMBL/GenBank/DDBJ whole genome shotgun (WGS) entry which is preliminary data.</text>
</comment>
<dbReference type="Proteomes" id="UP000544110">
    <property type="component" value="Unassembled WGS sequence"/>
</dbReference>
<dbReference type="Pfam" id="PF04892">
    <property type="entry name" value="VanZ"/>
    <property type="match status" value="1"/>
</dbReference>
<organism evidence="3 4">
    <name type="scientific">Nocardioides perillae</name>
    <dbReference type="NCBI Taxonomy" id="1119534"/>
    <lineage>
        <taxon>Bacteria</taxon>
        <taxon>Bacillati</taxon>
        <taxon>Actinomycetota</taxon>
        <taxon>Actinomycetes</taxon>
        <taxon>Propionibacteriales</taxon>
        <taxon>Nocardioidaceae</taxon>
        <taxon>Nocardioides</taxon>
    </lineage>
</organism>
<dbReference type="EMBL" id="JACCAC010000001">
    <property type="protein sequence ID" value="NYG54707.1"/>
    <property type="molecule type" value="Genomic_DNA"/>
</dbReference>
<keyword evidence="4" id="KW-1185">Reference proteome</keyword>
<keyword evidence="1" id="KW-1133">Transmembrane helix</keyword>
<evidence type="ECO:0000313" key="4">
    <source>
        <dbReference type="Proteomes" id="UP000544110"/>
    </source>
</evidence>
<dbReference type="InterPro" id="IPR006976">
    <property type="entry name" value="VanZ-like"/>
</dbReference>
<evidence type="ECO:0000259" key="2">
    <source>
        <dbReference type="Pfam" id="PF04892"/>
    </source>
</evidence>
<proteinExistence type="predicted"/>
<dbReference type="RefSeq" id="WP_179517277.1">
    <property type="nucleotide sequence ID" value="NZ_JACCAC010000001.1"/>
</dbReference>
<dbReference type="AlphaFoldDB" id="A0A7Y9RUC5"/>
<feature type="domain" description="VanZ-like" evidence="2">
    <location>
        <begin position="30"/>
        <end position="112"/>
    </location>
</feature>
<gene>
    <name evidence="3" type="ORF">BJ989_001011</name>
</gene>
<reference evidence="3 4" key="1">
    <citation type="submission" date="2020-07" db="EMBL/GenBank/DDBJ databases">
        <title>Sequencing the genomes of 1000 actinobacteria strains.</title>
        <authorList>
            <person name="Klenk H.-P."/>
        </authorList>
    </citation>
    <scope>NUCLEOTIDE SEQUENCE [LARGE SCALE GENOMIC DNA]</scope>
    <source>
        <strain evidence="3 4">DSM 24552</strain>
    </source>
</reference>
<sequence>MAPTPQLATASVQWFSEALRSVGVPEGLTTPARAELVANVLVVTPLPVLAAAARLRRAGRWGWRHWTAWAFVASLSVEAVQALVLPARSATHVDVVANTTGGLLGGVLVTLARSAWVRRRRDVRGRGL</sequence>
<protein>
    <submittedName>
        <fullName evidence="3">VanZ family protein</fullName>
    </submittedName>
</protein>
<feature type="transmembrane region" description="Helical" evidence="1">
    <location>
        <begin position="96"/>
        <end position="116"/>
    </location>
</feature>
<keyword evidence="1" id="KW-0812">Transmembrane</keyword>
<feature type="transmembrane region" description="Helical" evidence="1">
    <location>
        <begin position="66"/>
        <end position="84"/>
    </location>
</feature>
<accession>A0A7Y9RUC5</accession>
<name>A0A7Y9RUC5_9ACTN</name>
<evidence type="ECO:0000256" key="1">
    <source>
        <dbReference type="SAM" id="Phobius"/>
    </source>
</evidence>
<keyword evidence="1" id="KW-0472">Membrane</keyword>